<dbReference type="PROSITE" id="PS00374">
    <property type="entry name" value="MGMT"/>
    <property type="match status" value="1"/>
</dbReference>
<dbReference type="InterPro" id="IPR001497">
    <property type="entry name" value="MethylDNA_cys_MeTrfase_AS"/>
</dbReference>
<comment type="similarity">
    <text evidence="2">Belongs to the MGMT family.</text>
</comment>
<dbReference type="FunFam" id="1.10.10.10:FF:000214">
    <property type="entry name" value="Methylated-DNA--protein-cysteine methyltransferase"/>
    <property type="match status" value="1"/>
</dbReference>
<evidence type="ECO:0000256" key="2">
    <source>
        <dbReference type="ARBA" id="ARBA00008711"/>
    </source>
</evidence>
<dbReference type="InterPro" id="IPR014048">
    <property type="entry name" value="MethylDNA_cys_MeTrfase_DNA-bd"/>
</dbReference>
<dbReference type="PANTHER" id="PTHR10815">
    <property type="entry name" value="METHYLATED-DNA--PROTEIN-CYSTEINE METHYLTRANSFERASE"/>
    <property type="match status" value="1"/>
</dbReference>
<dbReference type="EC" id="2.1.1.63" evidence="3"/>
<evidence type="ECO:0000313" key="10">
    <source>
        <dbReference type="EMBL" id="BBB91751.1"/>
    </source>
</evidence>
<name>A0A348AL03_9FIRM</name>
<dbReference type="CDD" id="cd06445">
    <property type="entry name" value="ATase"/>
    <property type="match status" value="1"/>
</dbReference>
<dbReference type="KEGG" id="mana:MAMMFC1_02435"/>
<evidence type="ECO:0000256" key="5">
    <source>
        <dbReference type="ARBA" id="ARBA00022679"/>
    </source>
</evidence>
<evidence type="ECO:0000256" key="8">
    <source>
        <dbReference type="ARBA" id="ARBA00049348"/>
    </source>
</evidence>
<organism evidence="10 11">
    <name type="scientific">Methylomusa anaerophila</name>
    <dbReference type="NCBI Taxonomy" id="1930071"/>
    <lineage>
        <taxon>Bacteria</taxon>
        <taxon>Bacillati</taxon>
        <taxon>Bacillota</taxon>
        <taxon>Negativicutes</taxon>
        <taxon>Selenomonadales</taxon>
        <taxon>Sporomusaceae</taxon>
        <taxon>Methylomusa</taxon>
    </lineage>
</organism>
<dbReference type="SUPFAM" id="SSF46767">
    <property type="entry name" value="Methylated DNA-protein cysteine methyltransferase, C-terminal domain"/>
    <property type="match status" value="1"/>
</dbReference>
<dbReference type="Gene3D" id="1.10.10.10">
    <property type="entry name" value="Winged helix-like DNA-binding domain superfamily/Winged helix DNA-binding domain"/>
    <property type="match status" value="1"/>
</dbReference>
<dbReference type="GO" id="GO:0032259">
    <property type="term" value="P:methylation"/>
    <property type="evidence" value="ECO:0007669"/>
    <property type="project" value="UniProtKB-KW"/>
</dbReference>
<dbReference type="GO" id="GO:0006281">
    <property type="term" value="P:DNA repair"/>
    <property type="evidence" value="ECO:0007669"/>
    <property type="project" value="UniProtKB-KW"/>
</dbReference>
<evidence type="ECO:0000256" key="1">
    <source>
        <dbReference type="ARBA" id="ARBA00001286"/>
    </source>
</evidence>
<evidence type="ECO:0000256" key="6">
    <source>
        <dbReference type="ARBA" id="ARBA00022763"/>
    </source>
</evidence>
<dbReference type="NCBIfam" id="TIGR00589">
    <property type="entry name" value="ogt"/>
    <property type="match status" value="1"/>
</dbReference>
<evidence type="ECO:0000256" key="7">
    <source>
        <dbReference type="ARBA" id="ARBA00023204"/>
    </source>
</evidence>
<keyword evidence="6" id="KW-0227">DNA damage</keyword>
<dbReference type="GO" id="GO:0003908">
    <property type="term" value="F:methylated-DNA-[protein]-cysteine S-methyltransferase activity"/>
    <property type="evidence" value="ECO:0007669"/>
    <property type="project" value="UniProtKB-EC"/>
</dbReference>
<comment type="catalytic activity">
    <reaction evidence="8">
        <text>a 6-O-methyl-2'-deoxyguanosine in DNA + L-cysteinyl-[protein] = S-methyl-L-cysteinyl-[protein] + a 2'-deoxyguanosine in DNA</text>
        <dbReference type="Rhea" id="RHEA:24000"/>
        <dbReference type="Rhea" id="RHEA-COMP:10131"/>
        <dbReference type="Rhea" id="RHEA-COMP:10132"/>
        <dbReference type="Rhea" id="RHEA-COMP:11367"/>
        <dbReference type="Rhea" id="RHEA-COMP:11368"/>
        <dbReference type="ChEBI" id="CHEBI:29950"/>
        <dbReference type="ChEBI" id="CHEBI:82612"/>
        <dbReference type="ChEBI" id="CHEBI:85445"/>
        <dbReference type="ChEBI" id="CHEBI:85448"/>
        <dbReference type="EC" id="2.1.1.63"/>
    </reaction>
</comment>
<comment type="catalytic activity">
    <reaction evidence="1">
        <text>a 4-O-methyl-thymidine in DNA + L-cysteinyl-[protein] = a thymidine in DNA + S-methyl-L-cysteinyl-[protein]</text>
        <dbReference type="Rhea" id="RHEA:53428"/>
        <dbReference type="Rhea" id="RHEA-COMP:10131"/>
        <dbReference type="Rhea" id="RHEA-COMP:10132"/>
        <dbReference type="Rhea" id="RHEA-COMP:13555"/>
        <dbReference type="Rhea" id="RHEA-COMP:13556"/>
        <dbReference type="ChEBI" id="CHEBI:29950"/>
        <dbReference type="ChEBI" id="CHEBI:82612"/>
        <dbReference type="ChEBI" id="CHEBI:137386"/>
        <dbReference type="ChEBI" id="CHEBI:137387"/>
        <dbReference type="EC" id="2.1.1.63"/>
    </reaction>
</comment>
<dbReference type="EMBL" id="AP018449">
    <property type="protein sequence ID" value="BBB91751.1"/>
    <property type="molecule type" value="Genomic_DNA"/>
</dbReference>
<accession>A0A348AL03</accession>
<dbReference type="Proteomes" id="UP000276437">
    <property type="component" value="Chromosome"/>
</dbReference>
<feature type="domain" description="Methylated-DNA-[protein]-cysteine S-methyltransferase DNA binding" evidence="9">
    <location>
        <begin position="87"/>
        <end position="166"/>
    </location>
</feature>
<keyword evidence="4 10" id="KW-0489">Methyltransferase</keyword>
<protein>
    <recommendedName>
        <fullName evidence="3">methylated-DNA--[protein]-cysteine S-methyltransferase</fullName>
        <ecNumber evidence="3">2.1.1.63</ecNumber>
    </recommendedName>
</protein>
<dbReference type="InterPro" id="IPR036388">
    <property type="entry name" value="WH-like_DNA-bd_sf"/>
</dbReference>
<evidence type="ECO:0000256" key="3">
    <source>
        <dbReference type="ARBA" id="ARBA00011918"/>
    </source>
</evidence>
<dbReference type="OrthoDB" id="9802228at2"/>
<dbReference type="InterPro" id="IPR036217">
    <property type="entry name" value="MethylDNA_cys_MeTrfase_DNAb"/>
</dbReference>
<evidence type="ECO:0000259" key="9">
    <source>
        <dbReference type="Pfam" id="PF01035"/>
    </source>
</evidence>
<proteinExistence type="inferred from homology"/>
<evidence type="ECO:0000313" key="11">
    <source>
        <dbReference type="Proteomes" id="UP000276437"/>
    </source>
</evidence>
<keyword evidence="5 10" id="KW-0808">Transferase</keyword>
<reference evidence="10 11" key="1">
    <citation type="journal article" date="2018" name="Int. J. Syst. Evol. Microbiol.">
        <title>Methylomusa anaerophila gen. nov., sp. nov., an anaerobic methanol-utilizing bacterium isolated from a microbial fuel cell.</title>
        <authorList>
            <person name="Amano N."/>
            <person name="Yamamuro A."/>
            <person name="Miyahara M."/>
            <person name="Kouzuma A."/>
            <person name="Abe T."/>
            <person name="Watanabe K."/>
        </authorList>
    </citation>
    <scope>NUCLEOTIDE SEQUENCE [LARGE SCALE GENOMIC DNA]</scope>
    <source>
        <strain evidence="10 11">MMFC1</strain>
    </source>
</reference>
<evidence type="ECO:0000256" key="4">
    <source>
        <dbReference type="ARBA" id="ARBA00022603"/>
    </source>
</evidence>
<keyword evidence="7" id="KW-0234">DNA repair</keyword>
<keyword evidence="11" id="KW-1185">Reference proteome</keyword>
<gene>
    <name evidence="10" type="primary">ogt_2</name>
    <name evidence="10" type="ORF">MAMMFC1_02435</name>
</gene>
<dbReference type="Pfam" id="PF01035">
    <property type="entry name" value="DNA_binding_1"/>
    <property type="match status" value="1"/>
</dbReference>
<sequence>MQKVCTVLSTAWGYVAAVWSENGLWELGFPRPDKQKALQEVKTENIVEDKPYGEIEGSERLQRELNIYFRGFPVKFETPVDWRGYTPFQRAVLQYAAGIPYGKAASYGEVATAVGRPKAARAVGGAMHINRTPIIVPCHRVIGANGDLVGFGGGMELKRALLILEGFLSLK</sequence>
<dbReference type="AlphaFoldDB" id="A0A348AL03"/>
<dbReference type="PANTHER" id="PTHR10815:SF13">
    <property type="entry name" value="METHYLATED-DNA--PROTEIN-CYSTEINE METHYLTRANSFERASE"/>
    <property type="match status" value="1"/>
</dbReference>